<feature type="transmembrane region" description="Helical" evidence="6">
    <location>
        <begin position="20"/>
        <end position="39"/>
    </location>
</feature>
<evidence type="ECO:0000256" key="5">
    <source>
        <dbReference type="ARBA" id="ARBA00023136"/>
    </source>
</evidence>
<dbReference type="SUPFAM" id="SSF50182">
    <property type="entry name" value="Sm-like ribonucleoproteins"/>
    <property type="match status" value="1"/>
</dbReference>
<sequence length="159" mass="17612">MKKITEFLEPLQQVLANPVIASILEVVLGVIVIAIDFRIASASLPRYVRDSDRRYRIRKTFNFISYILILLFAASVLSDSLGQLTVIFGVTGAGIAFALQEVIASLVGWAAISLGQFYKPGDRVQLGGIVGDVIDISILRTTLMECGDWFSFRDTFFFL</sequence>
<dbReference type="OrthoDB" id="9809206at2"/>
<evidence type="ECO:0000256" key="1">
    <source>
        <dbReference type="ARBA" id="ARBA00004141"/>
    </source>
</evidence>
<dbReference type="PANTHER" id="PTHR30566:SF5">
    <property type="entry name" value="MECHANOSENSITIVE ION CHANNEL PROTEIN 1, MITOCHONDRIAL-RELATED"/>
    <property type="match status" value="1"/>
</dbReference>
<dbReference type="PANTHER" id="PTHR30566">
    <property type="entry name" value="YNAI-RELATED MECHANOSENSITIVE ION CHANNEL"/>
    <property type="match status" value="1"/>
</dbReference>
<keyword evidence="4 6" id="KW-1133">Transmembrane helix</keyword>
<dbReference type="Pfam" id="PF00924">
    <property type="entry name" value="MS_channel_2nd"/>
    <property type="match status" value="1"/>
</dbReference>
<feature type="domain" description="Mechanosensitive ion channel MscS" evidence="7">
    <location>
        <begin position="102"/>
        <end position="143"/>
    </location>
</feature>
<gene>
    <name evidence="8" type="ordered locus">AM1_D0135</name>
</gene>
<dbReference type="InterPro" id="IPR023408">
    <property type="entry name" value="MscS_beta-dom_sf"/>
</dbReference>
<dbReference type="InterPro" id="IPR010920">
    <property type="entry name" value="LSM_dom_sf"/>
</dbReference>
<dbReference type="InterPro" id="IPR011014">
    <property type="entry name" value="MscS_channel_TM-2"/>
</dbReference>
<dbReference type="GO" id="GO:0055085">
    <property type="term" value="P:transmembrane transport"/>
    <property type="evidence" value="ECO:0007669"/>
    <property type="project" value="InterPro"/>
</dbReference>
<reference evidence="8 9" key="1">
    <citation type="journal article" date="2008" name="Proc. Natl. Acad. Sci. U.S.A.">
        <title>Niche adaptation and genome expansion in the chlorophyll d-producing cyanobacterium Acaryochloris marina.</title>
        <authorList>
            <person name="Swingley W.D."/>
            <person name="Chen M."/>
            <person name="Cheung P.C."/>
            <person name="Conrad A.L."/>
            <person name="Dejesa L.C."/>
            <person name="Hao J."/>
            <person name="Honchak B.M."/>
            <person name="Karbach L.E."/>
            <person name="Kurdoglu A."/>
            <person name="Lahiri S."/>
            <person name="Mastrian S.D."/>
            <person name="Miyashita H."/>
            <person name="Page L."/>
            <person name="Ramakrishna P."/>
            <person name="Satoh S."/>
            <person name="Sattley W.M."/>
            <person name="Shimada Y."/>
            <person name="Taylor H.L."/>
            <person name="Tomo T."/>
            <person name="Tsuchiya T."/>
            <person name="Wang Z.T."/>
            <person name="Raymond J."/>
            <person name="Mimuro M."/>
            <person name="Blankenship R.E."/>
            <person name="Touchman J.W."/>
        </authorList>
    </citation>
    <scope>NUCLEOTIDE SEQUENCE [LARGE SCALE GENOMIC DNA]</scope>
    <source>
        <strain evidence="9">MBIC 11017</strain>
        <plasmid evidence="9">Plasmid pREB4</plasmid>
    </source>
</reference>
<feature type="transmembrane region" description="Helical" evidence="6">
    <location>
        <begin position="84"/>
        <end position="112"/>
    </location>
</feature>
<evidence type="ECO:0000259" key="7">
    <source>
        <dbReference type="Pfam" id="PF00924"/>
    </source>
</evidence>
<protein>
    <recommendedName>
        <fullName evidence="7">Mechanosensitive ion channel MscS domain-containing protein</fullName>
    </recommendedName>
</protein>
<dbReference type="SUPFAM" id="SSF82861">
    <property type="entry name" value="Mechanosensitive channel protein MscS (YggB), transmembrane region"/>
    <property type="match status" value="1"/>
</dbReference>
<evidence type="ECO:0000256" key="6">
    <source>
        <dbReference type="SAM" id="Phobius"/>
    </source>
</evidence>
<comment type="subcellular location">
    <subcellularLocation>
        <location evidence="1">Membrane</location>
        <topology evidence="1">Multi-pass membrane protein</topology>
    </subcellularLocation>
</comment>
<proteinExistence type="inferred from homology"/>
<keyword evidence="5 6" id="KW-0472">Membrane</keyword>
<evidence type="ECO:0000256" key="3">
    <source>
        <dbReference type="ARBA" id="ARBA00022692"/>
    </source>
</evidence>
<keyword evidence="3 6" id="KW-0812">Transmembrane</keyword>
<name>A8ZNP4_ACAM1</name>
<keyword evidence="9" id="KW-1185">Reference proteome</keyword>
<dbReference type="Gene3D" id="1.10.287.1260">
    <property type="match status" value="1"/>
</dbReference>
<comment type="similarity">
    <text evidence="2">Belongs to the MscS (TC 1.A.23) family.</text>
</comment>
<accession>A8ZNP4</accession>
<organism evidence="8 9">
    <name type="scientific">Acaryochloris marina (strain MBIC 11017)</name>
    <dbReference type="NCBI Taxonomy" id="329726"/>
    <lineage>
        <taxon>Bacteria</taxon>
        <taxon>Bacillati</taxon>
        <taxon>Cyanobacteriota</taxon>
        <taxon>Cyanophyceae</taxon>
        <taxon>Acaryochloridales</taxon>
        <taxon>Acaryochloridaceae</taxon>
        <taxon>Acaryochloris</taxon>
    </lineage>
</organism>
<dbReference type="Proteomes" id="UP000000268">
    <property type="component" value="Plasmid pREB4"/>
</dbReference>
<dbReference type="RefSeq" id="WP_012167739.1">
    <property type="nucleotide sequence ID" value="NC_009929.1"/>
</dbReference>
<evidence type="ECO:0000313" key="9">
    <source>
        <dbReference type="Proteomes" id="UP000000268"/>
    </source>
</evidence>
<geneLocation type="plasmid" evidence="8 9">
    <name>pREB4</name>
</geneLocation>
<feature type="transmembrane region" description="Helical" evidence="6">
    <location>
        <begin position="60"/>
        <end position="78"/>
    </location>
</feature>
<dbReference type="Gene3D" id="2.30.30.60">
    <property type="match status" value="1"/>
</dbReference>
<dbReference type="AlphaFoldDB" id="A8ZNP4"/>
<dbReference type="GO" id="GO:0016020">
    <property type="term" value="C:membrane"/>
    <property type="evidence" value="ECO:0007669"/>
    <property type="project" value="UniProtKB-SubCell"/>
</dbReference>
<keyword evidence="8" id="KW-0614">Plasmid</keyword>
<dbReference type="InterPro" id="IPR006685">
    <property type="entry name" value="MscS_channel_2nd"/>
</dbReference>
<evidence type="ECO:0000313" key="8">
    <source>
        <dbReference type="EMBL" id="ABW32630.1"/>
    </source>
</evidence>
<dbReference type="HOGENOM" id="CLU_1656992_0_0_3"/>
<evidence type="ECO:0000256" key="4">
    <source>
        <dbReference type="ARBA" id="ARBA00022989"/>
    </source>
</evidence>
<evidence type="ECO:0000256" key="2">
    <source>
        <dbReference type="ARBA" id="ARBA00008017"/>
    </source>
</evidence>
<dbReference type="EMBL" id="CP000841">
    <property type="protein sequence ID" value="ABW32630.1"/>
    <property type="molecule type" value="Genomic_DNA"/>
</dbReference>
<dbReference type="KEGG" id="amr:AM1_D0135"/>